<dbReference type="AlphaFoldDB" id="A0A0Q0EQ37"/>
<dbReference type="Proteomes" id="UP000050266">
    <property type="component" value="Unassembled WGS sequence"/>
</dbReference>
<keyword evidence="1" id="KW-0472">Membrane</keyword>
<feature type="transmembrane region" description="Helical" evidence="1">
    <location>
        <begin position="71"/>
        <end position="90"/>
    </location>
</feature>
<keyword evidence="1" id="KW-1133">Transmembrane helix</keyword>
<reference evidence="2 3" key="1">
    <citation type="submission" date="2015-09" db="EMBL/GenBank/DDBJ databases">
        <title>Genome announcement of multiple Pseudomonas syringae strains.</title>
        <authorList>
            <person name="Thakur S."/>
            <person name="Wang P.W."/>
            <person name="Gong Y."/>
            <person name="Weir B.S."/>
            <person name="Guttman D.S."/>
        </authorList>
    </citation>
    <scope>NUCLEOTIDE SEQUENCE [LARGE SCALE GENOMIC DNA]</scope>
    <source>
        <strain evidence="2 3">ICMP3962</strain>
    </source>
</reference>
<dbReference type="EMBL" id="LJRQ01000186">
    <property type="protein sequence ID" value="KPZ12806.1"/>
    <property type="molecule type" value="Genomic_DNA"/>
</dbReference>
<name>A0A0Q0EQ37_PSEA0</name>
<organism evidence="2 3">
    <name type="scientific">Pseudomonas amygdali pv. ulmi</name>
    <dbReference type="NCBI Taxonomy" id="251720"/>
    <lineage>
        <taxon>Bacteria</taxon>
        <taxon>Pseudomonadati</taxon>
        <taxon>Pseudomonadota</taxon>
        <taxon>Gammaproteobacteria</taxon>
        <taxon>Pseudomonadales</taxon>
        <taxon>Pseudomonadaceae</taxon>
        <taxon>Pseudomonas</taxon>
        <taxon>Pseudomonas amygdali</taxon>
    </lineage>
</organism>
<evidence type="ECO:0000256" key="1">
    <source>
        <dbReference type="SAM" id="Phobius"/>
    </source>
</evidence>
<proteinExistence type="predicted"/>
<keyword evidence="1" id="KW-0812">Transmembrane</keyword>
<comment type="caution">
    <text evidence="2">The sequence shown here is derived from an EMBL/GenBank/DDBJ whole genome shotgun (WGS) entry which is preliminary data.</text>
</comment>
<evidence type="ECO:0000313" key="3">
    <source>
        <dbReference type="Proteomes" id="UP000050266"/>
    </source>
</evidence>
<gene>
    <name evidence="2" type="ORF">ALO41_200030</name>
</gene>
<feature type="transmembrane region" description="Helical" evidence="1">
    <location>
        <begin position="7"/>
        <end position="29"/>
    </location>
</feature>
<dbReference type="PATRIC" id="fig|251720.4.peg.6197"/>
<protein>
    <submittedName>
        <fullName evidence="2">Conjugal transfer protein</fullName>
    </submittedName>
</protein>
<feature type="transmembrane region" description="Helical" evidence="1">
    <location>
        <begin position="41"/>
        <end position="64"/>
    </location>
</feature>
<feature type="transmembrane region" description="Helical" evidence="1">
    <location>
        <begin position="96"/>
        <end position="116"/>
    </location>
</feature>
<evidence type="ECO:0000313" key="2">
    <source>
        <dbReference type="EMBL" id="KPZ12806.1"/>
    </source>
</evidence>
<sequence>MAKITIFLRVICIALATSVFLTLSFSGYIGWREVDGTVWEFFEFSVLGAGFLPWLTWVFIACYARKGNLTTPLAAGVLILLIHYALFAFLTHSYRSVYIVLQVAESLSTALLIYSLKFSGKSHKF</sequence>
<accession>A0A0Q0EQ37</accession>